<feature type="compositionally biased region" description="Low complexity" evidence="2">
    <location>
        <begin position="1"/>
        <end position="20"/>
    </location>
</feature>
<reference evidence="5" key="1">
    <citation type="submission" date="2021-02" db="EMBL/GenBank/DDBJ databases">
        <authorList>
            <person name="Nowell W R."/>
        </authorList>
    </citation>
    <scope>NUCLEOTIDE SEQUENCE</scope>
</reference>
<dbReference type="SUPFAM" id="SSF47473">
    <property type="entry name" value="EF-hand"/>
    <property type="match status" value="1"/>
</dbReference>
<dbReference type="Proteomes" id="UP000663865">
    <property type="component" value="Unassembled WGS sequence"/>
</dbReference>
<dbReference type="PROSITE" id="PS00018">
    <property type="entry name" value="EF_HAND_1"/>
    <property type="match status" value="1"/>
</dbReference>
<dbReference type="EMBL" id="CAJNYV010004239">
    <property type="protein sequence ID" value="CAF3659302.1"/>
    <property type="molecule type" value="Genomic_DNA"/>
</dbReference>
<protein>
    <recommendedName>
        <fullName evidence="3">EF-hand domain-containing protein</fullName>
    </recommendedName>
</protein>
<feature type="compositionally biased region" description="Low complexity" evidence="2">
    <location>
        <begin position="170"/>
        <end position="192"/>
    </location>
</feature>
<evidence type="ECO:0000313" key="5">
    <source>
        <dbReference type="EMBL" id="CAF4534640.1"/>
    </source>
</evidence>
<feature type="region of interest" description="Disordered" evidence="2">
    <location>
        <begin position="108"/>
        <end position="144"/>
    </location>
</feature>
<keyword evidence="1" id="KW-0106">Calcium</keyword>
<feature type="domain" description="EF-hand" evidence="3">
    <location>
        <begin position="349"/>
        <end position="384"/>
    </location>
</feature>
<feature type="region of interest" description="Disordered" evidence="2">
    <location>
        <begin position="54"/>
        <end position="77"/>
    </location>
</feature>
<dbReference type="PROSITE" id="PS50222">
    <property type="entry name" value="EF_HAND_2"/>
    <property type="match status" value="1"/>
</dbReference>
<evidence type="ECO:0000256" key="2">
    <source>
        <dbReference type="SAM" id="MobiDB-lite"/>
    </source>
</evidence>
<dbReference type="Pfam" id="PF13202">
    <property type="entry name" value="EF-hand_5"/>
    <property type="match status" value="1"/>
</dbReference>
<dbReference type="InterPro" id="IPR002048">
    <property type="entry name" value="EF_hand_dom"/>
</dbReference>
<sequence>MATRTVSSPSSSTASSAASSDTEESSSRARNFSETSREVSQIAANASIANSIHETATQRTASSAASQTSSVTDKGYDTVSIATTTKTGTSNTTQQQSTGSIPIIRPPVLQQQQQQQSNTASGMVGPQKPSGYPTNPPVVPTGGVYQQPIKIDVAAAQQQYQQRGGQPDISPYSGSTTSSSGGSLSSPGSTATQQQAHSNATKAIFNQNSGQFKQQQAQFPNQIPASQIYNELLGPDAFKDVILDIDYGAMGGFNAVFQSGGDFSGGQLPPGINVRPAYTQVDSLNYQQHMFNTARTINVGGENNNYDYNGASSNYNLNEFNNAYGATNASSNYDMGDTSNSYGGAGGGQHFDIAKAIFNQADTNRDGAISREEFQQWAQAGQQNYGGEQSYSAGANSYQTSGTNYANVNNGLYPATVFDGANPDVANILQQSGLGQVVPN</sequence>
<feature type="region of interest" description="Disordered" evidence="2">
    <location>
        <begin position="1"/>
        <end position="40"/>
    </location>
</feature>
<dbReference type="Proteomes" id="UP000663838">
    <property type="component" value="Unassembled WGS sequence"/>
</dbReference>
<evidence type="ECO:0000259" key="3">
    <source>
        <dbReference type="PROSITE" id="PS50222"/>
    </source>
</evidence>
<accession>A0A820XQ84</accession>
<evidence type="ECO:0000256" key="1">
    <source>
        <dbReference type="ARBA" id="ARBA00022837"/>
    </source>
</evidence>
<evidence type="ECO:0000313" key="6">
    <source>
        <dbReference type="Proteomes" id="UP000663838"/>
    </source>
</evidence>
<evidence type="ECO:0000313" key="4">
    <source>
        <dbReference type="EMBL" id="CAF3659302.1"/>
    </source>
</evidence>
<gene>
    <name evidence="4" type="ORF">KIK155_LOCUS23939</name>
    <name evidence="5" type="ORF">TOA249_LOCUS6002</name>
</gene>
<feature type="region of interest" description="Disordered" evidence="2">
    <location>
        <begin position="156"/>
        <end position="198"/>
    </location>
</feature>
<organism evidence="5 6">
    <name type="scientific">Rotaria socialis</name>
    <dbReference type="NCBI Taxonomy" id="392032"/>
    <lineage>
        <taxon>Eukaryota</taxon>
        <taxon>Metazoa</taxon>
        <taxon>Spiralia</taxon>
        <taxon>Gnathifera</taxon>
        <taxon>Rotifera</taxon>
        <taxon>Eurotatoria</taxon>
        <taxon>Bdelloidea</taxon>
        <taxon>Philodinida</taxon>
        <taxon>Philodinidae</taxon>
        <taxon>Rotaria</taxon>
    </lineage>
</organism>
<comment type="caution">
    <text evidence="5">The sequence shown here is derived from an EMBL/GenBank/DDBJ whole genome shotgun (WGS) entry which is preliminary data.</text>
</comment>
<dbReference type="InterPro" id="IPR011992">
    <property type="entry name" value="EF-hand-dom_pair"/>
</dbReference>
<name>A0A820XQ84_9BILA</name>
<dbReference type="EMBL" id="CAJOBS010000249">
    <property type="protein sequence ID" value="CAF4534640.1"/>
    <property type="molecule type" value="Genomic_DNA"/>
</dbReference>
<feature type="compositionally biased region" description="Low complexity" evidence="2">
    <location>
        <begin position="54"/>
        <end position="70"/>
    </location>
</feature>
<dbReference type="GO" id="GO:0005509">
    <property type="term" value="F:calcium ion binding"/>
    <property type="evidence" value="ECO:0007669"/>
    <property type="project" value="InterPro"/>
</dbReference>
<dbReference type="InterPro" id="IPR018247">
    <property type="entry name" value="EF_Hand_1_Ca_BS"/>
</dbReference>
<dbReference type="AlphaFoldDB" id="A0A820XQ84"/>
<proteinExistence type="predicted"/>
<dbReference type="Gene3D" id="1.10.238.10">
    <property type="entry name" value="EF-hand"/>
    <property type="match status" value="1"/>
</dbReference>